<protein>
    <recommendedName>
        <fullName evidence="2">Transposase (putative) gypsy type domain-containing protein</fullName>
    </recommendedName>
</protein>
<evidence type="ECO:0000259" key="2">
    <source>
        <dbReference type="Pfam" id="PF04195"/>
    </source>
</evidence>
<name>A0A8J5WVK5_ZIZPA</name>
<dbReference type="Pfam" id="PF04195">
    <property type="entry name" value="Transposase_28"/>
    <property type="match status" value="1"/>
</dbReference>
<dbReference type="InterPro" id="IPR007321">
    <property type="entry name" value="Transposase_28"/>
</dbReference>
<proteinExistence type="predicted"/>
<feature type="compositionally biased region" description="Low complexity" evidence="1">
    <location>
        <begin position="1"/>
        <end position="11"/>
    </location>
</feature>
<accession>A0A8J5WVK5</accession>
<evidence type="ECO:0000313" key="4">
    <source>
        <dbReference type="Proteomes" id="UP000729402"/>
    </source>
</evidence>
<dbReference type="PANTHER" id="PTHR33026:SF7">
    <property type="entry name" value="OS03G0100275 PROTEIN"/>
    <property type="match status" value="1"/>
</dbReference>
<dbReference type="OrthoDB" id="685425at2759"/>
<feature type="region of interest" description="Disordered" evidence="1">
    <location>
        <begin position="168"/>
        <end position="198"/>
    </location>
</feature>
<evidence type="ECO:0000313" key="3">
    <source>
        <dbReference type="EMBL" id="KAG8095702.1"/>
    </source>
</evidence>
<dbReference type="EMBL" id="JAAALK010000079">
    <property type="protein sequence ID" value="KAG8095702.1"/>
    <property type="molecule type" value="Genomic_DNA"/>
</dbReference>
<gene>
    <name evidence="3" type="ORF">GUJ93_ZPchr0013g34234</name>
</gene>
<dbReference type="Proteomes" id="UP000729402">
    <property type="component" value="Unassembled WGS sequence"/>
</dbReference>
<sequence length="409" mass="43151">MVAAAAAAATASGPGEARDSRELRPASERFWEQTLELGPSACTDASIEQVTRGRLGPEAPARKPCRESVPQPWEGEVVVFEAFFDAGLGFPASELLAGVLDAFHLELPQLSPNAVARLAIFEWAMRAKGCEGRAEVFAQNHEALCQPKKKGGQILAFGSINFQLRRKAAPLRQPASEGISASSRGSRETDSLDRGGLADPLGAIERSDYMEAELVAVAAGSPVNSIDNLFYRASPSGHGKPSGGFVEATDEGTAIWAVDPTIPPSEDVADARSGAPANATGALGPRGRVETGATEEASPEAAQDTGTRPQAPSSPRGVRSSVPLLHPYLEEGEGFASKVAPVHDYYFHLREAPVIDELRLTDGLELGRTIESAAGQGLMLSLLSERHHREDDASGLSARADAAERLACE</sequence>
<feature type="domain" description="Transposase (putative) gypsy type" evidence="2">
    <location>
        <begin position="78"/>
        <end position="121"/>
    </location>
</feature>
<dbReference type="PANTHER" id="PTHR33026">
    <property type="entry name" value="OS06G0360600 PROTEIN"/>
    <property type="match status" value="1"/>
</dbReference>
<feature type="region of interest" description="Disordered" evidence="1">
    <location>
        <begin position="1"/>
        <end position="25"/>
    </location>
</feature>
<dbReference type="AlphaFoldDB" id="A0A8J5WVK5"/>
<reference evidence="3" key="1">
    <citation type="journal article" date="2021" name="bioRxiv">
        <title>Whole Genome Assembly and Annotation of Northern Wild Rice, Zizania palustris L., Supports a Whole Genome Duplication in the Zizania Genus.</title>
        <authorList>
            <person name="Haas M."/>
            <person name="Kono T."/>
            <person name="Macchietto M."/>
            <person name="Millas R."/>
            <person name="McGilp L."/>
            <person name="Shao M."/>
            <person name="Duquette J."/>
            <person name="Hirsch C.N."/>
            <person name="Kimball J."/>
        </authorList>
    </citation>
    <scope>NUCLEOTIDE SEQUENCE</scope>
    <source>
        <tissue evidence="3">Fresh leaf tissue</tissue>
    </source>
</reference>
<keyword evidence="4" id="KW-1185">Reference proteome</keyword>
<organism evidence="3 4">
    <name type="scientific">Zizania palustris</name>
    <name type="common">Northern wild rice</name>
    <dbReference type="NCBI Taxonomy" id="103762"/>
    <lineage>
        <taxon>Eukaryota</taxon>
        <taxon>Viridiplantae</taxon>
        <taxon>Streptophyta</taxon>
        <taxon>Embryophyta</taxon>
        <taxon>Tracheophyta</taxon>
        <taxon>Spermatophyta</taxon>
        <taxon>Magnoliopsida</taxon>
        <taxon>Liliopsida</taxon>
        <taxon>Poales</taxon>
        <taxon>Poaceae</taxon>
        <taxon>BOP clade</taxon>
        <taxon>Oryzoideae</taxon>
        <taxon>Oryzeae</taxon>
        <taxon>Zizaniinae</taxon>
        <taxon>Zizania</taxon>
    </lineage>
</organism>
<evidence type="ECO:0000256" key="1">
    <source>
        <dbReference type="SAM" id="MobiDB-lite"/>
    </source>
</evidence>
<feature type="compositionally biased region" description="Basic and acidic residues" evidence="1">
    <location>
        <begin position="16"/>
        <end position="25"/>
    </location>
</feature>
<feature type="region of interest" description="Disordered" evidence="1">
    <location>
        <begin position="260"/>
        <end position="321"/>
    </location>
</feature>
<comment type="caution">
    <text evidence="3">The sequence shown here is derived from an EMBL/GenBank/DDBJ whole genome shotgun (WGS) entry which is preliminary data.</text>
</comment>
<reference evidence="3" key="2">
    <citation type="submission" date="2021-02" db="EMBL/GenBank/DDBJ databases">
        <authorList>
            <person name="Kimball J.A."/>
            <person name="Haas M.W."/>
            <person name="Macchietto M."/>
            <person name="Kono T."/>
            <person name="Duquette J."/>
            <person name="Shao M."/>
        </authorList>
    </citation>
    <scope>NUCLEOTIDE SEQUENCE</scope>
    <source>
        <tissue evidence="3">Fresh leaf tissue</tissue>
    </source>
</reference>